<organism evidence="1 2">
    <name type="scientific">Photorhabdus khanii subsp. guanajuatensis</name>
    <dbReference type="NCBI Taxonomy" id="2100166"/>
    <lineage>
        <taxon>Bacteria</taxon>
        <taxon>Pseudomonadati</taxon>
        <taxon>Pseudomonadota</taxon>
        <taxon>Gammaproteobacteria</taxon>
        <taxon>Enterobacterales</taxon>
        <taxon>Morganellaceae</taxon>
        <taxon>Photorhabdus</taxon>
    </lineage>
</organism>
<protein>
    <recommendedName>
        <fullName evidence="3">SMI1/KNR4 family protein</fullName>
    </recommendedName>
</protein>
<dbReference type="RefSeq" id="WP_132356277.1">
    <property type="nucleotide sequence ID" value="NZ_CAWOJO010000076.1"/>
</dbReference>
<reference evidence="1 2" key="1">
    <citation type="journal article" date="2019" name="Int. J. Syst. Evol. Microbiol.">
        <title>Photorhabdus khanii subsp. guanajuatensis subsp. nov., isolated from Heterorhabditis atacamensis, and Photorhabdus luminescens subsp. mexicana subsp. nov., isolated from Heterorhabditis mexicana entomopathogenic nematodes.</title>
        <authorList>
            <person name="Machado R.A.R."/>
            <person name="Bruno P."/>
            <person name="Arce C.C.M."/>
            <person name="Liechti N."/>
            <person name="Kohler A."/>
            <person name="Bernal J."/>
            <person name="Bruggmann R."/>
            <person name="Turlings T.C.J."/>
        </authorList>
    </citation>
    <scope>NUCLEOTIDE SEQUENCE [LARGE SCALE GENOMIC DNA]</scope>
    <source>
        <strain evidence="1 2">MEX20-17</strain>
    </source>
</reference>
<evidence type="ECO:0000313" key="1">
    <source>
        <dbReference type="EMBL" id="TDB44208.1"/>
    </source>
</evidence>
<gene>
    <name evidence="1" type="ORF">C5467_22775</name>
</gene>
<evidence type="ECO:0008006" key="3">
    <source>
        <dbReference type="Google" id="ProtNLM"/>
    </source>
</evidence>
<dbReference type="EMBL" id="PUJY01000076">
    <property type="protein sequence ID" value="TDB44208.1"/>
    <property type="molecule type" value="Genomic_DNA"/>
</dbReference>
<accession>A0A4R4ITQ7</accession>
<dbReference type="Proteomes" id="UP000295598">
    <property type="component" value="Unassembled WGS sequence"/>
</dbReference>
<comment type="caution">
    <text evidence="1">The sequence shown here is derived from an EMBL/GenBank/DDBJ whole genome shotgun (WGS) entry which is preliminary data.</text>
</comment>
<name>A0A4R4ITQ7_9GAMM</name>
<sequence length="141" mass="16323">MPEIYLYDSPILPMGFKFPKKYILLATQNSIINIEPWTFLYGDMATSLSYYGAMLNKYKDKTLIPFAIANDPSGLYNDGYVVLACFDGDDISGDPKVYFHDYGCRSQDINWDQRYNLENFSVWFNLAEKESARYKAEQADE</sequence>
<evidence type="ECO:0000313" key="2">
    <source>
        <dbReference type="Proteomes" id="UP000295598"/>
    </source>
</evidence>
<proteinExistence type="predicted"/>
<dbReference type="AlphaFoldDB" id="A0A4R4ITQ7"/>